<dbReference type="GO" id="GO:0005524">
    <property type="term" value="F:ATP binding"/>
    <property type="evidence" value="ECO:0007669"/>
    <property type="project" value="UniProtKB-KW"/>
</dbReference>
<dbReference type="PANTHER" id="PTHR22594">
    <property type="entry name" value="ASPARTYL/LYSYL-TRNA SYNTHETASE"/>
    <property type="match status" value="1"/>
</dbReference>
<evidence type="ECO:0000256" key="5">
    <source>
        <dbReference type="ARBA" id="ARBA00023146"/>
    </source>
</evidence>
<dbReference type="Gene3D" id="3.30.930.10">
    <property type="entry name" value="Bira Bifunctional Protein, Domain 2"/>
    <property type="match status" value="1"/>
</dbReference>
<reference evidence="7" key="2">
    <citation type="submission" date="2020-09" db="EMBL/GenBank/DDBJ databases">
        <authorList>
            <person name="Sun Q."/>
            <person name="Zhou Y."/>
        </authorList>
    </citation>
    <scope>NUCLEOTIDE SEQUENCE</scope>
    <source>
        <strain evidence="7">CGMCC 4.7110</strain>
    </source>
</reference>
<evidence type="ECO:0000256" key="3">
    <source>
        <dbReference type="ARBA" id="ARBA00022840"/>
    </source>
</evidence>
<dbReference type="Proteomes" id="UP000653411">
    <property type="component" value="Unassembled WGS sequence"/>
</dbReference>
<protein>
    <recommendedName>
        <fullName evidence="6">Aminoacyl-transfer RNA synthetases class-II family profile domain-containing protein</fullName>
    </recommendedName>
</protein>
<dbReference type="PANTHER" id="PTHR22594:SF34">
    <property type="entry name" value="ASPARAGINE--TRNA LIGASE, MITOCHONDRIAL-RELATED"/>
    <property type="match status" value="1"/>
</dbReference>
<evidence type="ECO:0000256" key="4">
    <source>
        <dbReference type="ARBA" id="ARBA00022917"/>
    </source>
</evidence>
<sequence length="351" mass="38702">MKTAEMMSTNSPTAPRLWADADGGFRRTLDSPWARLVADLQDSVVRATYTYAHSRGVRALHFPITTRTVTCPTGLGSDSVPVPVQVNGVETYLADSMQFMLEYGCRIAPQGCHNILPCFRGDVPDATHLGQFVHSEAEIPGDLDDLVDYVNGYVRAMASAVLVEHGDTLGPLLGGLDHLERVAVDEQPFERLRFDEAVRLLKGEGVVTSADGARSLSRAAERRLMELVGEFVWVTHFDHLSVPFYQAFSDGDERVAENADLYFGIGEVVGSGHRHTTGEQVRAGLALHKVPEHEYAWYAQMKDEAPMATSGFGLGVERFLLWALRHDDIRDIPLVSRIAEEAAWPASVDRP</sequence>
<comment type="caution">
    <text evidence="7">The sequence shown here is derived from an EMBL/GenBank/DDBJ whole genome shotgun (WGS) entry which is preliminary data.</text>
</comment>
<accession>A0A917XAK5</accession>
<dbReference type="InterPro" id="IPR004364">
    <property type="entry name" value="Aa-tRNA-synt_II"/>
</dbReference>
<proteinExistence type="predicted"/>
<dbReference type="SUPFAM" id="SSF55681">
    <property type="entry name" value="Class II aaRS and biotin synthetases"/>
    <property type="match status" value="1"/>
</dbReference>
<dbReference type="AlphaFoldDB" id="A0A917XAK5"/>
<dbReference type="GO" id="GO:0004812">
    <property type="term" value="F:aminoacyl-tRNA ligase activity"/>
    <property type="evidence" value="ECO:0007669"/>
    <property type="project" value="UniProtKB-KW"/>
</dbReference>
<organism evidence="7 8">
    <name type="scientific">Streptomyces fuscichromogenes</name>
    <dbReference type="NCBI Taxonomy" id="1324013"/>
    <lineage>
        <taxon>Bacteria</taxon>
        <taxon>Bacillati</taxon>
        <taxon>Actinomycetota</taxon>
        <taxon>Actinomycetes</taxon>
        <taxon>Kitasatosporales</taxon>
        <taxon>Streptomycetaceae</taxon>
        <taxon>Streptomyces</taxon>
    </lineage>
</organism>
<name>A0A917XAK5_9ACTN</name>
<keyword evidence="3" id="KW-0067">ATP-binding</keyword>
<keyword evidence="4" id="KW-0648">Protein biosynthesis</keyword>
<dbReference type="EMBL" id="BMML01000004">
    <property type="protein sequence ID" value="GGN01457.1"/>
    <property type="molecule type" value="Genomic_DNA"/>
</dbReference>
<keyword evidence="5" id="KW-0030">Aminoacyl-tRNA synthetase</keyword>
<keyword evidence="8" id="KW-1185">Reference proteome</keyword>
<dbReference type="PROSITE" id="PS50862">
    <property type="entry name" value="AA_TRNA_LIGASE_II"/>
    <property type="match status" value="1"/>
</dbReference>
<feature type="domain" description="Aminoacyl-transfer RNA synthetases class-II family profile" evidence="6">
    <location>
        <begin position="40"/>
        <end position="333"/>
    </location>
</feature>
<evidence type="ECO:0000259" key="6">
    <source>
        <dbReference type="PROSITE" id="PS50862"/>
    </source>
</evidence>
<evidence type="ECO:0000313" key="7">
    <source>
        <dbReference type="EMBL" id="GGN01457.1"/>
    </source>
</evidence>
<keyword evidence="2" id="KW-0547">Nucleotide-binding</keyword>
<evidence type="ECO:0000256" key="1">
    <source>
        <dbReference type="ARBA" id="ARBA00022598"/>
    </source>
</evidence>
<dbReference type="InterPro" id="IPR045864">
    <property type="entry name" value="aa-tRNA-synth_II/BPL/LPL"/>
</dbReference>
<evidence type="ECO:0000256" key="2">
    <source>
        <dbReference type="ARBA" id="ARBA00022741"/>
    </source>
</evidence>
<dbReference type="RefSeq" id="WP_229712956.1">
    <property type="nucleotide sequence ID" value="NZ_BMML01000004.1"/>
</dbReference>
<gene>
    <name evidence="7" type="ORF">GCM10011578_023500</name>
</gene>
<evidence type="ECO:0000313" key="8">
    <source>
        <dbReference type="Proteomes" id="UP000653411"/>
    </source>
</evidence>
<dbReference type="Pfam" id="PF00152">
    <property type="entry name" value="tRNA-synt_2"/>
    <property type="match status" value="1"/>
</dbReference>
<reference evidence="7" key="1">
    <citation type="journal article" date="2014" name="Int. J. Syst. Evol. Microbiol.">
        <title>Complete genome sequence of Corynebacterium casei LMG S-19264T (=DSM 44701T), isolated from a smear-ripened cheese.</title>
        <authorList>
            <consortium name="US DOE Joint Genome Institute (JGI-PGF)"/>
            <person name="Walter F."/>
            <person name="Albersmeier A."/>
            <person name="Kalinowski J."/>
            <person name="Ruckert C."/>
        </authorList>
    </citation>
    <scope>NUCLEOTIDE SEQUENCE</scope>
    <source>
        <strain evidence="7">CGMCC 4.7110</strain>
    </source>
</reference>
<keyword evidence="1" id="KW-0436">Ligase</keyword>
<dbReference type="InterPro" id="IPR006195">
    <property type="entry name" value="aa-tRNA-synth_II"/>
</dbReference>
<dbReference type="GO" id="GO:0006421">
    <property type="term" value="P:asparaginyl-tRNA aminoacylation"/>
    <property type="evidence" value="ECO:0007669"/>
    <property type="project" value="TreeGrafter"/>
</dbReference>